<feature type="domain" description="RING-type" evidence="11">
    <location>
        <begin position="809"/>
        <end position="865"/>
    </location>
</feature>
<dbReference type="SMART" id="SM00490">
    <property type="entry name" value="HELICc"/>
    <property type="match status" value="1"/>
</dbReference>
<evidence type="ECO:0000259" key="11">
    <source>
        <dbReference type="PROSITE" id="PS50089"/>
    </source>
</evidence>
<dbReference type="STRING" id="425265.A8PSM5"/>
<dbReference type="InterPro" id="IPR050628">
    <property type="entry name" value="SNF2_RAD54_helicase_TF"/>
</dbReference>
<evidence type="ECO:0000256" key="1">
    <source>
        <dbReference type="ARBA" id="ARBA00007025"/>
    </source>
</evidence>
<dbReference type="GO" id="GO:0008094">
    <property type="term" value="F:ATP-dependent activity, acting on DNA"/>
    <property type="evidence" value="ECO:0007669"/>
    <property type="project" value="TreeGrafter"/>
</dbReference>
<dbReference type="InterPro" id="IPR038718">
    <property type="entry name" value="SNF2-like_sf"/>
</dbReference>
<dbReference type="PROSITE" id="PS00518">
    <property type="entry name" value="ZF_RING_1"/>
    <property type="match status" value="1"/>
</dbReference>
<dbReference type="Gene3D" id="3.30.40.10">
    <property type="entry name" value="Zinc/RING finger domain, C3HC4 (zinc finger)"/>
    <property type="match status" value="1"/>
</dbReference>
<evidence type="ECO:0000313" key="15">
    <source>
        <dbReference type="Proteomes" id="UP000008837"/>
    </source>
</evidence>
<evidence type="ECO:0000256" key="4">
    <source>
        <dbReference type="ARBA" id="ARBA00022771"/>
    </source>
</evidence>
<dbReference type="AlphaFoldDB" id="A8PSM5"/>
<evidence type="ECO:0000256" key="9">
    <source>
        <dbReference type="PROSITE-ProRule" id="PRU00175"/>
    </source>
</evidence>
<dbReference type="PROSITE" id="PS51194">
    <property type="entry name" value="HELICASE_CTER"/>
    <property type="match status" value="1"/>
</dbReference>
<proteinExistence type="inferred from homology"/>
<dbReference type="PROSITE" id="PS51192">
    <property type="entry name" value="HELICASE_ATP_BIND_1"/>
    <property type="match status" value="1"/>
</dbReference>
<dbReference type="Pfam" id="PF00176">
    <property type="entry name" value="SNF2-rel_dom"/>
    <property type="match status" value="1"/>
</dbReference>
<comment type="caution">
    <text evidence="14">The sequence shown here is derived from an EMBL/GenBank/DDBJ whole genome shotgun (WGS) entry which is preliminary data.</text>
</comment>
<dbReference type="EMBL" id="AAYY01000001">
    <property type="protein sequence ID" value="EDP45295.1"/>
    <property type="molecule type" value="Genomic_DNA"/>
</dbReference>
<keyword evidence="15" id="KW-1185">Reference proteome</keyword>
<protein>
    <submittedName>
        <fullName evidence="14">Uncharacterized protein</fullName>
    </submittedName>
</protein>
<dbReference type="InterPro" id="IPR049730">
    <property type="entry name" value="SNF2/RAD54-like_C"/>
</dbReference>
<evidence type="ECO:0000256" key="3">
    <source>
        <dbReference type="ARBA" id="ARBA00022741"/>
    </source>
</evidence>
<accession>A8PSM5</accession>
<feature type="domain" description="Helicase C-terminal" evidence="13">
    <location>
        <begin position="951"/>
        <end position="1106"/>
    </location>
</feature>
<evidence type="ECO:0000313" key="14">
    <source>
        <dbReference type="EMBL" id="EDP45295.1"/>
    </source>
</evidence>
<comment type="similarity">
    <text evidence="1">Belongs to the SNF2/RAD54 helicase family.</text>
</comment>
<keyword evidence="8" id="KW-0067">ATP-binding</keyword>
<dbReference type="GeneID" id="5856815"/>
<name>A8PSM5_MALGO</name>
<keyword evidence="6" id="KW-0347">Helicase</keyword>
<keyword evidence="3" id="KW-0547">Nucleotide-binding</keyword>
<dbReference type="InParanoid" id="A8PSM5"/>
<dbReference type="PANTHER" id="PTHR45626">
    <property type="entry name" value="TRANSCRIPTION TERMINATION FACTOR 2-RELATED"/>
    <property type="match status" value="1"/>
</dbReference>
<dbReference type="InterPro" id="IPR017907">
    <property type="entry name" value="Znf_RING_CS"/>
</dbReference>
<dbReference type="SMART" id="SM00487">
    <property type="entry name" value="DEXDc"/>
    <property type="match status" value="1"/>
</dbReference>
<keyword evidence="7" id="KW-0862">Zinc</keyword>
<dbReference type="SUPFAM" id="SSF52540">
    <property type="entry name" value="P-loop containing nucleoside triphosphate hydrolases"/>
    <property type="match status" value="2"/>
</dbReference>
<dbReference type="CDD" id="cd18008">
    <property type="entry name" value="DEXDc_SHPRH-like"/>
    <property type="match status" value="1"/>
</dbReference>
<dbReference type="Proteomes" id="UP000008837">
    <property type="component" value="Unassembled WGS sequence"/>
</dbReference>
<evidence type="ECO:0000256" key="10">
    <source>
        <dbReference type="SAM" id="MobiDB-lite"/>
    </source>
</evidence>
<dbReference type="InterPro" id="IPR001841">
    <property type="entry name" value="Znf_RING"/>
</dbReference>
<dbReference type="Gene3D" id="3.40.50.10810">
    <property type="entry name" value="Tandem AAA-ATPase domain"/>
    <property type="match status" value="1"/>
</dbReference>
<dbReference type="InterPro" id="IPR000330">
    <property type="entry name" value="SNF2_N"/>
</dbReference>
<evidence type="ECO:0000256" key="6">
    <source>
        <dbReference type="ARBA" id="ARBA00022806"/>
    </source>
</evidence>
<keyword evidence="2" id="KW-0479">Metal-binding</keyword>
<dbReference type="GO" id="GO:0005634">
    <property type="term" value="C:nucleus"/>
    <property type="evidence" value="ECO:0007669"/>
    <property type="project" value="TreeGrafter"/>
</dbReference>
<dbReference type="CDD" id="cd18793">
    <property type="entry name" value="SF2_C_SNF"/>
    <property type="match status" value="1"/>
</dbReference>
<dbReference type="GO" id="GO:0006281">
    <property type="term" value="P:DNA repair"/>
    <property type="evidence" value="ECO:0007669"/>
    <property type="project" value="TreeGrafter"/>
</dbReference>
<dbReference type="RefSeq" id="XP_001732509.1">
    <property type="nucleotide sequence ID" value="XM_001732457.1"/>
</dbReference>
<dbReference type="InterPro" id="IPR027417">
    <property type="entry name" value="P-loop_NTPase"/>
</dbReference>
<evidence type="ECO:0000256" key="7">
    <source>
        <dbReference type="ARBA" id="ARBA00022833"/>
    </source>
</evidence>
<feature type="region of interest" description="Disordered" evidence="10">
    <location>
        <begin position="1"/>
        <end position="39"/>
    </location>
</feature>
<feature type="compositionally biased region" description="Polar residues" evidence="10">
    <location>
        <begin position="1"/>
        <end position="22"/>
    </location>
</feature>
<dbReference type="OrthoDB" id="448448at2759"/>
<dbReference type="GO" id="GO:0005524">
    <property type="term" value="F:ATP binding"/>
    <property type="evidence" value="ECO:0007669"/>
    <property type="project" value="UniProtKB-KW"/>
</dbReference>
<organism evidence="14 15">
    <name type="scientific">Malassezia globosa (strain ATCC MYA-4612 / CBS 7966)</name>
    <name type="common">Dandruff-associated fungus</name>
    <dbReference type="NCBI Taxonomy" id="425265"/>
    <lineage>
        <taxon>Eukaryota</taxon>
        <taxon>Fungi</taxon>
        <taxon>Dikarya</taxon>
        <taxon>Basidiomycota</taxon>
        <taxon>Ustilaginomycotina</taxon>
        <taxon>Malasseziomycetes</taxon>
        <taxon>Malasseziales</taxon>
        <taxon>Malasseziaceae</taxon>
        <taxon>Malassezia</taxon>
    </lineage>
</organism>
<reference evidence="14 15" key="1">
    <citation type="journal article" date="2007" name="Proc. Natl. Acad. Sci. U.S.A.">
        <title>Dandruff-associated Malassezia genomes reveal convergent and divergent virulence traits shared with plant and human fungal pathogens.</title>
        <authorList>
            <person name="Xu J."/>
            <person name="Saunders C.W."/>
            <person name="Hu P."/>
            <person name="Grant R.A."/>
            <person name="Boekhout T."/>
            <person name="Kuramae E.E."/>
            <person name="Kronstad J.W."/>
            <person name="Deangelis Y.M."/>
            <person name="Reeder N.L."/>
            <person name="Johnstone K.R."/>
            <person name="Leland M."/>
            <person name="Fieno A.M."/>
            <person name="Begley W.M."/>
            <person name="Sun Y."/>
            <person name="Lacey M.P."/>
            <person name="Chaudhary T."/>
            <person name="Keough T."/>
            <person name="Chu L."/>
            <person name="Sears R."/>
            <person name="Yuan B."/>
            <person name="Dawson T.L.Jr."/>
        </authorList>
    </citation>
    <scope>NUCLEOTIDE SEQUENCE [LARGE SCALE GENOMIC DNA]</scope>
    <source>
        <strain evidence="15">ATCC MYA-4612 / CBS 7966</strain>
    </source>
</reference>
<dbReference type="GO" id="GO:0004386">
    <property type="term" value="F:helicase activity"/>
    <property type="evidence" value="ECO:0007669"/>
    <property type="project" value="UniProtKB-KW"/>
</dbReference>
<dbReference type="InterPro" id="IPR001650">
    <property type="entry name" value="Helicase_C-like"/>
</dbReference>
<keyword evidence="4 9" id="KW-0863">Zinc-finger</keyword>
<sequence length="1129" mass="127468">MSRHPATSKSFDVPRTPTSNHKTILPPKHDMPKALANSDDLDELEVLEVSSSSPRKRARADSSEVETRTWESFAPNPVYTMTSWVCLGMFRPSVLCMYGLPPELRNDTPDANALVNRASNGISFWAEPGYHPVCIHQSGSSSFSHNMYSSFLRTPATSYDLAVSTLKPSTHTASQPVALNEYGRVSEKVSKMLQPLLQHGVVHCVSRASLVSPLKARAFAQQIETLIFTRGSNELAVLQALRLAGITLEVPTTYRAQDYPGAPTLRVPLQPQVEETLPEQIEPLYMTPMLSSQTRIQQDDPHAQINAIYAALEQTEKLDETEAGPLIVTSLFSHQKQALTFLLERERQRDFLELLRKDNPPNHISLWTILKRADSTIDKYKNTVTGLTRRGRPSVCRGAILADDMGLGKTLTTISLIAHTYDEACTFGQSELKGDGEDDDDEPLLIGDSRNKRTAEQARMEELRCRSRATLLVCPLTVVSNWESQIREHWHPDKQPTVYVYHGSGRTTNPHVLADYDIVITTYSTLGNEFSNQTTWSAAAGRSDEDISSTPKANRLESPNTCQRVEWFRIVLDEAHIVKEARTWQSKAVCNLSATRRICLTGTPIQNRIDDLYALLVFLRLDPFVDRAVWSRFCGDRVHIRLNSASSGVKLDPDSLKRVQTIMKFLTLRRMKSDTKADGQPLLKLPPKSTRIVTLEFNESERAKYERLHSRFREEFIGYVSEGTVGLNYTTILHEILILRMMCDHAALVDDSIKNQSLEQAENHELDDQQQKQHAMLSMNSYPKQSVTLDRQHHTKIRSTIGQGDLMYCALCQSDCVQIDEDVMRRPVMTKCQHLLCGACAQEHLDMAWPSTGAIHAVRICPVCERPLDVESEISPHQSDVAGEGIEAHVTPQDTGETGPFLPLKPETWPASWSTKLRALISDLLPFSRCNPSSELFDPSAPILDHCVKEDFESQTTSVEVRVCRRHEPRPNPIKSVIFSQWTRMLAKVKEALLHAGIGFRQLDGTMKREHREGAMSEFQQDPKIEVFLVSLRAGGFGLNLVAGCRAYLLDPYWNPAVEQQGLDRIHRLGQKRPIVMTKFIMQRSIEEKLLELQKRKLELASQVGRRTDRRTDHDAKQQRTEDLRLLLS</sequence>
<keyword evidence="5" id="KW-0378">Hydrolase</keyword>
<dbReference type="SMART" id="SM00184">
    <property type="entry name" value="RING"/>
    <property type="match status" value="1"/>
</dbReference>
<dbReference type="InterPro" id="IPR014001">
    <property type="entry name" value="Helicase_ATP-bd"/>
</dbReference>
<dbReference type="Pfam" id="PF00271">
    <property type="entry name" value="Helicase_C"/>
    <property type="match status" value="1"/>
</dbReference>
<feature type="domain" description="Helicase ATP-binding" evidence="12">
    <location>
        <begin position="390"/>
        <end position="622"/>
    </location>
</feature>
<evidence type="ECO:0000259" key="12">
    <source>
        <dbReference type="PROSITE" id="PS51192"/>
    </source>
</evidence>
<dbReference type="GO" id="GO:0016787">
    <property type="term" value="F:hydrolase activity"/>
    <property type="evidence" value="ECO:0007669"/>
    <property type="project" value="UniProtKB-KW"/>
</dbReference>
<dbReference type="PANTHER" id="PTHR45626:SF52">
    <property type="entry name" value="SINGLE-STRANDED DNA-DEPENDENT ATPASE (EUROFUNG)"/>
    <property type="match status" value="1"/>
</dbReference>
<evidence type="ECO:0000259" key="13">
    <source>
        <dbReference type="PROSITE" id="PS51194"/>
    </source>
</evidence>
<dbReference type="SUPFAM" id="SSF57850">
    <property type="entry name" value="RING/U-box"/>
    <property type="match status" value="1"/>
</dbReference>
<gene>
    <name evidence="14" type="ORF">MGL_0284</name>
</gene>
<evidence type="ECO:0000256" key="8">
    <source>
        <dbReference type="ARBA" id="ARBA00022840"/>
    </source>
</evidence>
<dbReference type="KEGG" id="mgl:MGL_0284"/>
<dbReference type="VEuPathDB" id="FungiDB:MGL_0284"/>
<dbReference type="GO" id="GO:0008270">
    <property type="term" value="F:zinc ion binding"/>
    <property type="evidence" value="ECO:0007669"/>
    <property type="project" value="UniProtKB-KW"/>
</dbReference>
<dbReference type="PROSITE" id="PS50089">
    <property type="entry name" value="ZF_RING_2"/>
    <property type="match status" value="1"/>
</dbReference>
<evidence type="ECO:0000256" key="5">
    <source>
        <dbReference type="ARBA" id="ARBA00022801"/>
    </source>
</evidence>
<dbReference type="OMA" id="VNWEDQF"/>
<dbReference type="InterPro" id="IPR013083">
    <property type="entry name" value="Znf_RING/FYVE/PHD"/>
</dbReference>
<dbReference type="Gene3D" id="3.40.50.300">
    <property type="entry name" value="P-loop containing nucleotide triphosphate hydrolases"/>
    <property type="match status" value="1"/>
</dbReference>
<evidence type="ECO:0000256" key="2">
    <source>
        <dbReference type="ARBA" id="ARBA00022723"/>
    </source>
</evidence>